<organism evidence="2 3">
    <name type="scientific">Bizionia echini</name>
    <dbReference type="NCBI Taxonomy" id="649333"/>
    <lineage>
        <taxon>Bacteria</taxon>
        <taxon>Pseudomonadati</taxon>
        <taxon>Bacteroidota</taxon>
        <taxon>Flavobacteriia</taxon>
        <taxon>Flavobacteriales</taxon>
        <taxon>Flavobacteriaceae</taxon>
        <taxon>Bizionia</taxon>
    </lineage>
</organism>
<evidence type="ECO:0008006" key="4">
    <source>
        <dbReference type="Google" id="ProtNLM"/>
    </source>
</evidence>
<dbReference type="RefSeq" id="WP_092206806.1">
    <property type="nucleotide sequence ID" value="NZ_FOVN01000002.1"/>
</dbReference>
<keyword evidence="3" id="KW-1185">Reference proteome</keyword>
<feature type="signal peptide" evidence="1">
    <location>
        <begin position="1"/>
        <end position="18"/>
    </location>
</feature>
<proteinExistence type="predicted"/>
<name>A0A1I5AFC0_9FLAO</name>
<reference evidence="3" key="1">
    <citation type="submission" date="2016-10" db="EMBL/GenBank/DDBJ databases">
        <authorList>
            <person name="Varghese N."/>
            <person name="Submissions S."/>
        </authorList>
    </citation>
    <scope>NUCLEOTIDE SEQUENCE [LARGE SCALE GENOMIC DNA]</scope>
    <source>
        <strain evidence="3">DSM 23925</strain>
    </source>
</reference>
<evidence type="ECO:0000313" key="3">
    <source>
        <dbReference type="Proteomes" id="UP000198705"/>
    </source>
</evidence>
<evidence type="ECO:0000313" key="2">
    <source>
        <dbReference type="EMBL" id="SFN61133.1"/>
    </source>
</evidence>
<accession>A0A1I5AFC0</accession>
<sequence length="202" mass="22466">MRKIILSIPLLFGFFAVAQSQDSERSNTLYIEASTSAASNIGLTYEMVHTNKSQKKFYANSKGSIIYRIHYMGSTLESSNSWIKDVDGSGFGAEIGSRTYFNKKAASKGFFLGSNLTYGKLDFDKKDISRVPGSNLDFEGTYTYFSFFSPEVGYKILIVDKIAINLHVGTSWLIEVKGKGDIDNKAFDNWVLRAGLAIGYSF</sequence>
<keyword evidence="1" id="KW-0732">Signal</keyword>
<dbReference type="Proteomes" id="UP000198705">
    <property type="component" value="Unassembled WGS sequence"/>
</dbReference>
<gene>
    <name evidence="2" type="ORF">SAMN04487989_1027</name>
</gene>
<protein>
    <recommendedName>
        <fullName evidence="4">Outer membrane protein beta-barrel domain-containing protein</fullName>
    </recommendedName>
</protein>
<feature type="chain" id="PRO_5011762405" description="Outer membrane protein beta-barrel domain-containing protein" evidence="1">
    <location>
        <begin position="19"/>
        <end position="202"/>
    </location>
</feature>
<dbReference type="OrthoDB" id="1344859at2"/>
<dbReference type="AlphaFoldDB" id="A0A1I5AFC0"/>
<evidence type="ECO:0000256" key="1">
    <source>
        <dbReference type="SAM" id="SignalP"/>
    </source>
</evidence>
<dbReference type="EMBL" id="FOVN01000002">
    <property type="protein sequence ID" value="SFN61133.1"/>
    <property type="molecule type" value="Genomic_DNA"/>
</dbReference>